<organism evidence="2">
    <name type="scientific">Corethron hystrix</name>
    <dbReference type="NCBI Taxonomy" id="216773"/>
    <lineage>
        <taxon>Eukaryota</taxon>
        <taxon>Sar</taxon>
        <taxon>Stramenopiles</taxon>
        <taxon>Ochrophyta</taxon>
        <taxon>Bacillariophyta</taxon>
        <taxon>Coscinodiscophyceae</taxon>
        <taxon>Corethrophycidae</taxon>
        <taxon>Corethrales</taxon>
        <taxon>Corethraceae</taxon>
        <taxon>Corethron</taxon>
    </lineage>
</organism>
<feature type="region of interest" description="Disordered" evidence="1">
    <location>
        <begin position="56"/>
        <end position="82"/>
    </location>
</feature>
<dbReference type="Gene3D" id="3.10.640.10">
    <property type="entry name" value="Restriction endonuclease-like alpha-beta roll domain"/>
    <property type="match status" value="1"/>
</dbReference>
<evidence type="ECO:0000313" key="2">
    <source>
        <dbReference type="EMBL" id="CAD8892478.1"/>
    </source>
</evidence>
<protein>
    <submittedName>
        <fullName evidence="2">Uncharacterized protein</fullName>
    </submittedName>
</protein>
<accession>A0A7S1FV57</accession>
<dbReference type="InterPro" id="IPR038590">
    <property type="entry name" value="YaeQ_sf"/>
</dbReference>
<gene>
    <name evidence="2" type="ORF">CHYS00102_LOCUS19686</name>
</gene>
<sequence>MKSQGPVSAISKAEIRPPRLPHARSSSRRSRSRPWLLLSSVRLVRSAAADAFVGSTARPFLGPSPSPRVSSTVWSESSASPPLPRRDRIAYLLDDVADEAPPPRSSWRYAPPRKSRYDIKKTKSMILVAIDPASGSTVTLRKKPNESLEHVLVKGILWSVFGLAEHGGGRAFVERDVGDRRVPDVVVLPADGEGGVEDAAPLFWGESGRMSPDKAAELLERYPHTHIVHMRWGMGEAGTRWIEEIEERIGPTLARRTAPFEIGLVREDPRNFFDEEGNVRARREDFDWVTFE</sequence>
<reference evidence="2" key="1">
    <citation type="submission" date="2021-01" db="EMBL/GenBank/DDBJ databases">
        <authorList>
            <person name="Corre E."/>
            <person name="Pelletier E."/>
            <person name="Niang G."/>
            <person name="Scheremetjew M."/>
            <person name="Finn R."/>
            <person name="Kale V."/>
            <person name="Holt S."/>
            <person name="Cochrane G."/>
            <person name="Meng A."/>
            <person name="Brown T."/>
            <person name="Cohen L."/>
        </authorList>
    </citation>
    <scope>NUCLEOTIDE SEQUENCE</scope>
    <source>
        <strain evidence="2">308</strain>
    </source>
</reference>
<evidence type="ECO:0000256" key="1">
    <source>
        <dbReference type="SAM" id="MobiDB-lite"/>
    </source>
</evidence>
<dbReference type="EMBL" id="HBFR01027253">
    <property type="protein sequence ID" value="CAD8892478.1"/>
    <property type="molecule type" value="Transcribed_RNA"/>
</dbReference>
<name>A0A7S1FV57_9STRA</name>
<proteinExistence type="predicted"/>
<feature type="compositionally biased region" description="Basic residues" evidence="1">
    <location>
        <begin position="19"/>
        <end position="32"/>
    </location>
</feature>
<feature type="region of interest" description="Disordered" evidence="1">
    <location>
        <begin position="1"/>
        <end position="32"/>
    </location>
</feature>
<dbReference type="AlphaFoldDB" id="A0A7S1FV57"/>
<feature type="compositionally biased region" description="Low complexity" evidence="1">
    <location>
        <begin position="67"/>
        <end position="80"/>
    </location>
</feature>